<organism evidence="3 4">
    <name type="scientific">Corynespora cassiicola Philippines</name>
    <dbReference type="NCBI Taxonomy" id="1448308"/>
    <lineage>
        <taxon>Eukaryota</taxon>
        <taxon>Fungi</taxon>
        <taxon>Dikarya</taxon>
        <taxon>Ascomycota</taxon>
        <taxon>Pezizomycotina</taxon>
        <taxon>Dothideomycetes</taxon>
        <taxon>Pleosporomycetidae</taxon>
        <taxon>Pleosporales</taxon>
        <taxon>Corynesporascaceae</taxon>
        <taxon>Corynespora</taxon>
    </lineage>
</organism>
<feature type="compositionally biased region" description="Polar residues" evidence="1">
    <location>
        <begin position="442"/>
        <end position="466"/>
    </location>
</feature>
<feature type="region of interest" description="Disordered" evidence="1">
    <location>
        <begin position="537"/>
        <end position="558"/>
    </location>
</feature>
<name>A0A2T2NMN6_CORCC</name>
<feature type="compositionally biased region" description="Low complexity" evidence="1">
    <location>
        <begin position="934"/>
        <end position="955"/>
    </location>
</feature>
<feature type="compositionally biased region" description="Polar residues" evidence="1">
    <location>
        <begin position="1044"/>
        <end position="1066"/>
    </location>
</feature>
<feature type="region of interest" description="Disordered" evidence="1">
    <location>
        <begin position="671"/>
        <end position="690"/>
    </location>
</feature>
<feature type="region of interest" description="Disordered" evidence="1">
    <location>
        <begin position="751"/>
        <end position="798"/>
    </location>
</feature>
<gene>
    <name evidence="3" type="ORF">BS50DRAFT_587773</name>
</gene>
<reference evidence="3 4" key="1">
    <citation type="journal article" date="2018" name="Front. Microbiol.">
        <title>Genome-Wide Analysis of Corynespora cassiicola Leaf Fall Disease Putative Effectors.</title>
        <authorList>
            <person name="Lopez D."/>
            <person name="Ribeiro S."/>
            <person name="Label P."/>
            <person name="Fumanal B."/>
            <person name="Venisse J.S."/>
            <person name="Kohler A."/>
            <person name="de Oliveira R.R."/>
            <person name="Labutti K."/>
            <person name="Lipzen A."/>
            <person name="Lail K."/>
            <person name="Bauer D."/>
            <person name="Ohm R.A."/>
            <person name="Barry K.W."/>
            <person name="Spatafora J."/>
            <person name="Grigoriev I.V."/>
            <person name="Martin F.M."/>
            <person name="Pujade-Renaud V."/>
        </authorList>
    </citation>
    <scope>NUCLEOTIDE SEQUENCE [LARGE SCALE GENOMIC DNA]</scope>
    <source>
        <strain evidence="3 4">Philippines</strain>
    </source>
</reference>
<feature type="compositionally biased region" description="Polar residues" evidence="1">
    <location>
        <begin position="501"/>
        <end position="514"/>
    </location>
</feature>
<keyword evidence="4" id="KW-1185">Reference proteome</keyword>
<proteinExistence type="predicted"/>
<dbReference type="OrthoDB" id="5353066at2759"/>
<feature type="compositionally biased region" description="Polar residues" evidence="1">
    <location>
        <begin position="1201"/>
        <end position="1210"/>
    </location>
</feature>
<feature type="region of interest" description="Disordered" evidence="1">
    <location>
        <begin position="994"/>
        <end position="1018"/>
    </location>
</feature>
<feature type="region of interest" description="Disordered" evidence="1">
    <location>
        <begin position="158"/>
        <end position="249"/>
    </location>
</feature>
<evidence type="ECO:0000313" key="4">
    <source>
        <dbReference type="Proteomes" id="UP000240883"/>
    </source>
</evidence>
<feature type="compositionally biased region" description="Basic and acidic residues" evidence="1">
    <location>
        <begin position="414"/>
        <end position="423"/>
    </location>
</feature>
<evidence type="ECO:0000313" key="3">
    <source>
        <dbReference type="EMBL" id="PSN66685.1"/>
    </source>
</evidence>
<feature type="compositionally biased region" description="Polar residues" evidence="1">
    <location>
        <begin position="387"/>
        <end position="401"/>
    </location>
</feature>
<feature type="compositionally biased region" description="Low complexity" evidence="1">
    <location>
        <begin position="870"/>
        <end position="882"/>
    </location>
</feature>
<feature type="compositionally biased region" description="Polar residues" evidence="1">
    <location>
        <begin position="917"/>
        <end position="930"/>
    </location>
</feature>
<feature type="region of interest" description="Disordered" evidence="1">
    <location>
        <begin position="1198"/>
        <end position="1236"/>
    </location>
</feature>
<feature type="compositionally biased region" description="Low complexity" evidence="1">
    <location>
        <begin position="1127"/>
        <end position="1143"/>
    </location>
</feature>
<feature type="region of interest" description="Disordered" evidence="1">
    <location>
        <begin position="338"/>
        <end position="519"/>
    </location>
</feature>
<feature type="compositionally biased region" description="Polar residues" evidence="1">
    <location>
        <begin position="84"/>
        <end position="112"/>
    </location>
</feature>
<feature type="compositionally biased region" description="Polar residues" evidence="1">
    <location>
        <begin position="766"/>
        <end position="783"/>
    </location>
</feature>
<feature type="compositionally biased region" description="Polar residues" evidence="1">
    <location>
        <begin position="354"/>
        <end position="363"/>
    </location>
</feature>
<feature type="region of interest" description="Disordered" evidence="1">
    <location>
        <begin position="580"/>
        <end position="611"/>
    </location>
</feature>
<dbReference type="Proteomes" id="UP000240883">
    <property type="component" value="Unassembled WGS sequence"/>
</dbReference>
<keyword evidence="2" id="KW-0472">Membrane</keyword>
<feature type="compositionally biased region" description="Low complexity" evidence="1">
    <location>
        <begin position="188"/>
        <end position="221"/>
    </location>
</feature>
<dbReference type="EMBL" id="KZ678135">
    <property type="protein sequence ID" value="PSN66685.1"/>
    <property type="molecule type" value="Genomic_DNA"/>
</dbReference>
<feature type="region of interest" description="Disordered" evidence="1">
    <location>
        <begin position="1"/>
        <end position="131"/>
    </location>
</feature>
<evidence type="ECO:0000256" key="2">
    <source>
        <dbReference type="SAM" id="Phobius"/>
    </source>
</evidence>
<feature type="transmembrane region" description="Helical" evidence="2">
    <location>
        <begin position="1295"/>
        <end position="1320"/>
    </location>
</feature>
<feature type="compositionally biased region" description="Polar residues" evidence="1">
    <location>
        <begin position="50"/>
        <end position="59"/>
    </location>
</feature>
<keyword evidence="2" id="KW-1133">Transmembrane helix</keyword>
<evidence type="ECO:0000256" key="1">
    <source>
        <dbReference type="SAM" id="MobiDB-lite"/>
    </source>
</evidence>
<feature type="compositionally biased region" description="Pro residues" evidence="1">
    <location>
        <begin position="226"/>
        <end position="237"/>
    </location>
</feature>
<protein>
    <submittedName>
        <fullName evidence="3">Uncharacterized protein</fullName>
    </submittedName>
</protein>
<feature type="region of interest" description="Disordered" evidence="1">
    <location>
        <begin position="1033"/>
        <end position="1168"/>
    </location>
</feature>
<accession>A0A2T2NMN6</accession>
<sequence length="1325" mass="144460">MASFVPYSHSPGLGAAEPVTPIHSPHHSLHSSTSSRAPLQSLTLHEYRKQQNTPTSHSATPPGKTLRRKAAAATLNGIERAPSFSRTPLSASRQPLRQLHPSHSAQQLTTHQAFPPSPPHFSHHAPPDRAFSAEPYQQKNRALNLRPLGTSEVRGTFKPIKRLPKPQPPPPLPFASQTSIPPPPLPPLRSSRARPSPLNTTPYTSSHTFSTDTQTTPSTFSLSRFPQPPPPIDPSLSPPNDENAPPHVTASFTTTAAPVTPPATPAVIHYRGTSFDLVNPRDSLLLHNIVTPSRDHDSTEYLPLRSSEDALVTPEMGPKRAIYKDYSSAYQSIKSRGDEVGEMPLPPTPVAFSPGSSQYSSPEYSPVADRLGTPKKQAKQAKPQTPSQNESRFSIKQLTRSLTKKLGKSPEPSSHGEELREFSISRVSLAESHTEGEYPRSLNETYRSPEQSAQPSIYAFATSTPNSPGFASGFPAAPPSPYFPSQRYDSAPLSSMVPDDPSTQNGRATDSRASLSDGGMTLAPYYEASIYASSSAYTGDEGHRDHRVSYSSRGASNPYGHLSGDASALAQEYSSNSLYRFATSQPTSTRTSRRNTQDYRRSLAPQNEKGDTLSKFIEQYGQRDAANPSLPMLREEDYQNAPYENRQSPPMQRANGTSGLVQIEFEPDGNHVEPVQMGHSRKPTITRDPGLPPTIQAPLAPAFAFDDDVRDSFEYDSTLKVLNSHEQFADSSPGRSYGDTRQLLQLSQPGLTFSSAPHTPPKPLDPSSSYSQPEVQPSPTTPQEALEEAEKIFNAAGPVRKDSDIPAIWSRRNSGSMLLRSRQFVEHDEKMDEDDELSGGTKEEGDDKDWETIIDGRAGHVSTNSMANYSDSGSSEGSSRSSLDNGMRPMWTASPPPRDHSLSFYCHPSPLPAHTHPFSSSPPDLLTRSNAPAGPTVGSPVSTPSTSSTIPAITPNNDYPYGKVSVEEPQAAAPWALSDKETLELLASGPNDEIIYDGGSSPQGRSIKAEPPTMSTLGAGCQVNNAHRENTFEQLSFMGPKQDLTASSRGTGMRETGSSIADTSSPGAFDPSSYDRSNREGFPGFYSNPDRRSSVTKIENSRRPIPTSPQENERSPSQVTLFPSHWNMRPMSGSSSPSLGNSRRSFRTPGPPTTQPRRHSRTAVTGQTKLRHMVLAPETQTVSSGHSSRMSRFIPIAGSERPSTCNTETPLRSGEDTHLTEPTVGRQPIHAPSPHLWAPERQMDPELEEERFNLSLKLFIAFCLLPPLTILFKYRGDDCIRIVSKGRMGHCTERFKQMAPMVAIALNAALIIAIVVPVLVLQLEK</sequence>
<feature type="region of interest" description="Disordered" evidence="1">
    <location>
        <begin position="820"/>
        <end position="957"/>
    </location>
</feature>
<keyword evidence="2" id="KW-0812">Transmembrane</keyword>